<dbReference type="GO" id="GO:0005634">
    <property type="term" value="C:nucleus"/>
    <property type="evidence" value="ECO:0007669"/>
    <property type="project" value="UniProtKB-SubCell"/>
</dbReference>
<dbReference type="InterPro" id="IPR017970">
    <property type="entry name" value="Homeobox_CS"/>
</dbReference>
<comment type="subcellular location">
    <subcellularLocation>
        <location evidence="1 10 11">Nucleus</location>
    </subcellularLocation>
</comment>
<dbReference type="Gene3D" id="1.10.10.10">
    <property type="entry name" value="Winged helix-like DNA-binding domain superfamily/Winged helix DNA-binding domain"/>
    <property type="match status" value="1"/>
</dbReference>
<reference evidence="15 16" key="1">
    <citation type="submission" date="2023-01" db="EMBL/GenBank/DDBJ databases">
        <authorList>
            <person name="Whitehead M."/>
        </authorList>
    </citation>
    <scope>NUCLEOTIDE SEQUENCE [LARGE SCALE GENOMIC DNA]</scope>
</reference>
<dbReference type="GO" id="GO:0000981">
    <property type="term" value="F:DNA-binding transcription factor activity, RNA polymerase II-specific"/>
    <property type="evidence" value="ECO:0007669"/>
    <property type="project" value="InterPro"/>
</dbReference>
<feature type="compositionally biased region" description="Low complexity" evidence="12">
    <location>
        <begin position="264"/>
        <end position="283"/>
    </location>
</feature>
<dbReference type="CDD" id="cd00086">
    <property type="entry name" value="homeodomain"/>
    <property type="match status" value="1"/>
</dbReference>
<gene>
    <name evidence="15" type="ORF">MEUPH1_LOCUS12675</name>
</gene>
<feature type="compositionally biased region" description="Low complexity" evidence="12">
    <location>
        <begin position="496"/>
        <end position="514"/>
    </location>
</feature>
<dbReference type="GO" id="GO:0009791">
    <property type="term" value="P:post-embryonic development"/>
    <property type="evidence" value="ECO:0007669"/>
    <property type="project" value="UniProtKB-ARBA"/>
</dbReference>
<feature type="DNA-binding region" description="Homeobox" evidence="10">
    <location>
        <begin position="197"/>
        <end position="256"/>
    </location>
</feature>
<evidence type="ECO:0000259" key="14">
    <source>
        <dbReference type="PROSITE" id="PS51057"/>
    </source>
</evidence>
<evidence type="ECO:0000256" key="8">
    <source>
        <dbReference type="ARBA" id="ARBA00023163"/>
    </source>
</evidence>
<keyword evidence="9 10" id="KW-0539">Nucleus</keyword>
<feature type="region of interest" description="Disordered" evidence="12">
    <location>
        <begin position="254"/>
        <end position="285"/>
    </location>
</feature>
<dbReference type="InterPro" id="IPR036388">
    <property type="entry name" value="WH-like_DNA-bd_sf"/>
</dbReference>
<feature type="region of interest" description="Disordered" evidence="12">
    <location>
        <begin position="170"/>
        <end position="201"/>
    </location>
</feature>
<dbReference type="FunFam" id="1.10.10.10:FF:000003">
    <property type="entry name" value="Paired box protein Pax-6"/>
    <property type="match status" value="1"/>
</dbReference>
<evidence type="ECO:0000313" key="15">
    <source>
        <dbReference type="EMBL" id="CAI6357001.1"/>
    </source>
</evidence>
<dbReference type="FunFam" id="1.10.10.60:FF:000307">
    <property type="entry name" value="Eyegone, isoform A"/>
    <property type="match status" value="1"/>
</dbReference>
<evidence type="ECO:0000256" key="2">
    <source>
        <dbReference type="ARBA" id="ARBA00005733"/>
    </source>
</evidence>
<evidence type="ECO:0000256" key="1">
    <source>
        <dbReference type="ARBA" id="ARBA00004123"/>
    </source>
</evidence>
<dbReference type="PROSITE" id="PS51057">
    <property type="entry name" value="PAIRED_2"/>
    <property type="match status" value="1"/>
</dbReference>
<feature type="domain" description="Homeobox" evidence="13">
    <location>
        <begin position="195"/>
        <end position="255"/>
    </location>
</feature>
<dbReference type="InterPro" id="IPR001523">
    <property type="entry name" value="Paired_dom"/>
</dbReference>
<keyword evidence="6 10" id="KW-0238">DNA-binding</keyword>
<dbReference type="InterPro" id="IPR043565">
    <property type="entry name" value="PAX_fam"/>
</dbReference>
<evidence type="ECO:0000256" key="7">
    <source>
        <dbReference type="ARBA" id="ARBA00023155"/>
    </source>
</evidence>
<dbReference type="PROSITE" id="PS00027">
    <property type="entry name" value="HOMEOBOX_1"/>
    <property type="match status" value="1"/>
</dbReference>
<evidence type="ECO:0008006" key="17">
    <source>
        <dbReference type="Google" id="ProtNLM"/>
    </source>
</evidence>
<protein>
    <recommendedName>
        <fullName evidence="17">Paired box protein Pax-6</fullName>
    </recommendedName>
</protein>
<feature type="region of interest" description="Disordered" evidence="12">
    <location>
        <begin position="340"/>
        <end position="514"/>
    </location>
</feature>
<feature type="region of interest" description="Disordered" evidence="12">
    <location>
        <begin position="549"/>
        <end position="569"/>
    </location>
</feature>
<feature type="domain" description="Paired" evidence="14">
    <location>
        <begin position="1"/>
        <end position="72"/>
    </location>
</feature>
<evidence type="ECO:0000259" key="13">
    <source>
        <dbReference type="PROSITE" id="PS50071"/>
    </source>
</evidence>
<dbReference type="InterPro" id="IPR009057">
    <property type="entry name" value="Homeodomain-like_sf"/>
</dbReference>
<evidence type="ECO:0000256" key="5">
    <source>
        <dbReference type="ARBA" id="ARBA00023015"/>
    </source>
</evidence>
<dbReference type="PROSITE" id="PS50071">
    <property type="entry name" value="HOMEOBOX_2"/>
    <property type="match status" value="1"/>
</dbReference>
<evidence type="ECO:0000256" key="11">
    <source>
        <dbReference type="RuleBase" id="RU000682"/>
    </source>
</evidence>
<dbReference type="InterPro" id="IPR001356">
    <property type="entry name" value="HD"/>
</dbReference>
<proteinExistence type="inferred from homology"/>
<comment type="similarity">
    <text evidence="2">Belongs to the paired homeobox family.</text>
</comment>
<dbReference type="Pfam" id="PF00046">
    <property type="entry name" value="Homeodomain"/>
    <property type="match status" value="1"/>
</dbReference>
<keyword evidence="5" id="KW-0805">Transcription regulation</keyword>
<evidence type="ECO:0000313" key="16">
    <source>
        <dbReference type="Proteomes" id="UP001160148"/>
    </source>
</evidence>
<feature type="compositionally biased region" description="Basic and acidic residues" evidence="12">
    <location>
        <begin position="470"/>
        <end position="479"/>
    </location>
</feature>
<keyword evidence="8" id="KW-0804">Transcription</keyword>
<sequence length="569" mass="60581">MGLDGTLRPPGLIGGSKPKVATPAVVSKIEFYKRENPTIFAWEIREKLISEGVCTNGTAPSVSSINRILRNRAAERAAAEFARAAGYGLYQVSHPYASFPWPPHPHGMWPGVATDGPSAVAAAVSSSGGLPMHHGPSGASNKNTPLQQMINAHQPCGVMSSRDLMPRLLGDGSGGVDGCKDDMESVGSGSGSEQPKFRRNRTTFSPDQLDELEKEFDKSHYPCVSTRERLAAKTSLSEARVQVWFSNRRAKWRRHQRMNKSRRSGVAAASTVSGGSSGSAAGTPTPPVVSPVAGAIGGSIGGPDGVGGPPCPAAVARCLGGGENSAFRSLMPQQHLHRQLVQQSYAASESSEEINVTTDDEDDEGGAVGSGGVSGVGVIDEPMDDGDGSNNSSSYNNNRNNDNNNNDGRGGGGDGDIDDDDDDGKTSEAVSLTSPTPHHLHHNHHHHHNNHPSRPRFGADRPPYFGHVMHPSDPKRAVDHPNNNHHHPHHHHQHLHNNNNNNNHHSNNNNNSIQHHNNVLSTIASWREMAAFTALHHRALEQGAAKAAAAAAAAAAQPLQLTKYDKDRA</sequence>
<dbReference type="Pfam" id="PF00292">
    <property type="entry name" value="PAX"/>
    <property type="match status" value="1"/>
</dbReference>
<evidence type="ECO:0000256" key="10">
    <source>
        <dbReference type="PROSITE-ProRule" id="PRU00108"/>
    </source>
</evidence>
<keyword evidence="16" id="KW-1185">Reference proteome</keyword>
<evidence type="ECO:0000256" key="12">
    <source>
        <dbReference type="SAM" id="MobiDB-lite"/>
    </source>
</evidence>
<dbReference type="SUPFAM" id="SSF46689">
    <property type="entry name" value="Homeodomain-like"/>
    <property type="match status" value="2"/>
</dbReference>
<dbReference type="Gene3D" id="1.10.10.60">
    <property type="entry name" value="Homeodomain-like"/>
    <property type="match status" value="1"/>
</dbReference>
<dbReference type="GO" id="GO:0000978">
    <property type="term" value="F:RNA polymerase II cis-regulatory region sequence-specific DNA binding"/>
    <property type="evidence" value="ECO:0007669"/>
    <property type="project" value="TreeGrafter"/>
</dbReference>
<evidence type="ECO:0000256" key="9">
    <source>
        <dbReference type="ARBA" id="ARBA00023242"/>
    </source>
</evidence>
<keyword evidence="7 10" id="KW-0371">Homeobox</keyword>
<evidence type="ECO:0000256" key="6">
    <source>
        <dbReference type="ARBA" id="ARBA00023125"/>
    </source>
</evidence>
<dbReference type="EMBL" id="CARXXK010000002">
    <property type="protein sequence ID" value="CAI6357001.1"/>
    <property type="molecule type" value="Genomic_DNA"/>
</dbReference>
<evidence type="ECO:0000256" key="4">
    <source>
        <dbReference type="ARBA" id="ARBA00022724"/>
    </source>
</evidence>
<dbReference type="Proteomes" id="UP001160148">
    <property type="component" value="Unassembled WGS sequence"/>
</dbReference>
<feature type="compositionally biased region" description="Basic residues" evidence="12">
    <location>
        <begin position="438"/>
        <end position="454"/>
    </location>
</feature>
<keyword evidence="4" id="KW-0563">Paired box</keyword>
<dbReference type="SMART" id="SM00351">
    <property type="entry name" value="PAX"/>
    <property type="match status" value="1"/>
</dbReference>
<dbReference type="PANTHER" id="PTHR45636">
    <property type="entry name" value="PAIRED BOX PROTEIN PAX-6-RELATED-RELATED"/>
    <property type="match status" value="1"/>
</dbReference>
<dbReference type="SMART" id="SM00389">
    <property type="entry name" value="HOX"/>
    <property type="match status" value="1"/>
</dbReference>
<accession>A0AAV0WMC2</accession>
<keyword evidence="3" id="KW-0217">Developmental protein</keyword>
<feature type="compositionally biased region" description="Low complexity" evidence="12">
    <location>
        <begin position="388"/>
        <end position="407"/>
    </location>
</feature>
<feature type="compositionally biased region" description="Basic residues" evidence="12">
    <location>
        <begin position="483"/>
        <end position="495"/>
    </location>
</feature>
<comment type="caution">
    <text evidence="15">The sequence shown here is derived from an EMBL/GenBank/DDBJ whole genome shotgun (WGS) entry which is preliminary data.</text>
</comment>
<feature type="compositionally biased region" description="Basic residues" evidence="12">
    <location>
        <begin position="254"/>
        <end position="263"/>
    </location>
</feature>
<organism evidence="15 16">
    <name type="scientific">Macrosiphum euphorbiae</name>
    <name type="common">potato aphid</name>
    <dbReference type="NCBI Taxonomy" id="13131"/>
    <lineage>
        <taxon>Eukaryota</taxon>
        <taxon>Metazoa</taxon>
        <taxon>Ecdysozoa</taxon>
        <taxon>Arthropoda</taxon>
        <taxon>Hexapoda</taxon>
        <taxon>Insecta</taxon>
        <taxon>Pterygota</taxon>
        <taxon>Neoptera</taxon>
        <taxon>Paraneoptera</taxon>
        <taxon>Hemiptera</taxon>
        <taxon>Sternorrhyncha</taxon>
        <taxon>Aphidomorpha</taxon>
        <taxon>Aphidoidea</taxon>
        <taxon>Aphididae</taxon>
        <taxon>Macrosiphini</taxon>
        <taxon>Macrosiphum</taxon>
    </lineage>
</organism>
<dbReference type="AlphaFoldDB" id="A0AAV0WMC2"/>
<feature type="compositionally biased region" description="Gly residues" evidence="12">
    <location>
        <begin position="366"/>
        <end position="375"/>
    </location>
</feature>
<evidence type="ECO:0000256" key="3">
    <source>
        <dbReference type="ARBA" id="ARBA00022473"/>
    </source>
</evidence>
<feature type="region of interest" description="Disordered" evidence="12">
    <location>
        <begin position="122"/>
        <end position="142"/>
    </location>
</feature>
<name>A0AAV0WMC2_9HEMI</name>
<dbReference type="PANTHER" id="PTHR45636:SF50">
    <property type="entry name" value="EYEGONE, ISOFORM A-RELATED"/>
    <property type="match status" value="1"/>
</dbReference>